<sequence length="134" mass="15718">MKEKFIRFMSGRYGIDSFGKFTLIAAVAALILSGWFDGLMFSALTIFAWACVVYSYFRMFSRNVYKRAAENQKWLNKTYKIRAWFSRQKSSASQRKMYHIYKCPSCRQKIRIPKGKGKIEVRCPKCSTTFIKNS</sequence>
<accession>A0A4R4FEQ3</accession>
<proteinExistence type="predicted"/>
<dbReference type="AlphaFoldDB" id="A0A4R4FEQ3"/>
<evidence type="ECO:0000256" key="1">
    <source>
        <dbReference type="SAM" id="Phobius"/>
    </source>
</evidence>
<keyword evidence="3" id="KW-1185">Reference proteome</keyword>
<dbReference type="EMBL" id="SMMX01000005">
    <property type="protein sequence ID" value="TDA22057.1"/>
    <property type="molecule type" value="Genomic_DNA"/>
</dbReference>
<name>A0A4R4FEQ3_9FIRM</name>
<gene>
    <name evidence="2" type="ORF">E1963_07355</name>
</gene>
<keyword evidence="1" id="KW-0812">Transmembrane</keyword>
<feature type="transmembrane region" description="Helical" evidence="1">
    <location>
        <begin position="12"/>
        <end position="32"/>
    </location>
</feature>
<evidence type="ECO:0008006" key="4">
    <source>
        <dbReference type="Google" id="ProtNLM"/>
    </source>
</evidence>
<keyword evidence="1" id="KW-0472">Membrane</keyword>
<protein>
    <recommendedName>
        <fullName evidence="4">Zn-finger containing protein</fullName>
    </recommendedName>
</protein>
<keyword evidence="1" id="KW-1133">Transmembrane helix</keyword>
<organism evidence="2 3">
    <name type="scientific">Extibacter muris</name>
    <dbReference type="NCBI Taxonomy" id="1796622"/>
    <lineage>
        <taxon>Bacteria</taxon>
        <taxon>Bacillati</taxon>
        <taxon>Bacillota</taxon>
        <taxon>Clostridia</taxon>
        <taxon>Lachnospirales</taxon>
        <taxon>Lachnospiraceae</taxon>
        <taxon>Extibacter</taxon>
    </lineage>
</organism>
<feature type="transmembrane region" description="Helical" evidence="1">
    <location>
        <begin position="38"/>
        <end position="57"/>
    </location>
</feature>
<evidence type="ECO:0000313" key="2">
    <source>
        <dbReference type="EMBL" id="TDA22057.1"/>
    </source>
</evidence>
<comment type="caution">
    <text evidence="2">The sequence shown here is derived from an EMBL/GenBank/DDBJ whole genome shotgun (WGS) entry which is preliminary data.</text>
</comment>
<reference evidence="2 3" key="1">
    <citation type="journal article" date="2016" name="Nat. Microbiol.">
        <title>The Mouse Intestinal Bacterial Collection (miBC) provides host-specific insight into cultured diversity and functional potential of the gut microbiota.</title>
        <authorList>
            <person name="Lagkouvardos I."/>
            <person name="Pukall R."/>
            <person name="Abt B."/>
            <person name="Foesel B.U."/>
            <person name="Meier-Kolthoff J.P."/>
            <person name="Kumar N."/>
            <person name="Bresciani A."/>
            <person name="Martinez I."/>
            <person name="Just S."/>
            <person name="Ziegler C."/>
            <person name="Brugiroux S."/>
            <person name="Garzetti D."/>
            <person name="Wenning M."/>
            <person name="Bui T.P."/>
            <person name="Wang J."/>
            <person name="Hugenholtz F."/>
            <person name="Plugge C.M."/>
            <person name="Peterson D.A."/>
            <person name="Hornef M.W."/>
            <person name="Baines J.F."/>
            <person name="Smidt H."/>
            <person name="Walter J."/>
            <person name="Kristiansen K."/>
            <person name="Nielsen H.B."/>
            <person name="Haller D."/>
            <person name="Overmann J."/>
            <person name="Stecher B."/>
            <person name="Clavel T."/>
        </authorList>
    </citation>
    <scope>NUCLEOTIDE SEQUENCE [LARGE SCALE GENOMIC DNA]</scope>
    <source>
        <strain evidence="2 3">DSM 28560</strain>
    </source>
</reference>
<dbReference type="Proteomes" id="UP000295710">
    <property type="component" value="Unassembled WGS sequence"/>
</dbReference>
<dbReference type="RefSeq" id="WP_132276754.1">
    <property type="nucleotide sequence ID" value="NZ_JAOBST010000023.1"/>
</dbReference>
<evidence type="ECO:0000313" key="3">
    <source>
        <dbReference type="Proteomes" id="UP000295710"/>
    </source>
</evidence>